<accession>A0A2N5N3B6</accession>
<dbReference type="EMBL" id="NFEZ01000004">
    <property type="protein sequence ID" value="PLT44826.1"/>
    <property type="molecule type" value="Genomic_DNA"/>
</dbReference>
<keyword evidence="2" id="KW-1185">Reference proteome</keyword>
<dbReference type="AlphaFoldDB" id="A0A2N5N3B6"/>
<evidence type="ECO:0000313" key="1">
    <source>
        <dbReference type="EMBL" id="PLT44826.1"/>
    </source>
</evidence>
<proteinExistence type="predicted"/>
<evidence type="ECO:0000313" key="2">
    <source>
        <dbReference type="Proteomes" id="UP000234789"/>
    </source>
</evidence>
<protein>
    <recommendedName>
        <fullName evidence="3">Phosphoenolpyruvate carboxykinase (ATP)</fullName>
    </recommendedName>
</protein>
<dbReference type="SUPFAM" id="SSF53795">
    <property type="entry name" value="PEP carboxykinase-like"/>
    <property type="match status" value="1"/>
</dbReference>
<gene>
    <name evidence="1" type="ORF">B8V81_3257</name>
</gene>
<dbReference type="InterPro" id="IPR027417">
    <property type="entry name" value="P-loop_NTPase"/>
</dbReference>
<evidence type="ECO:0008006" key="3">
    <source>
        <dbReference type="Google" id="ProtNLM"/>
    </source>
</evidence>
<organism evidence="1 2">
    <name type="scientific">Paenibacillus pasadenensis</name>
    <dbReference type="NCBI Taxonomy" id="217090"/>
    <lineage>
        <taxon>Bacteria</taxon>
        <taxon>Bacillati</taxon>
        <taxon>Bacillota</taxon>
        <taxon>Bacilli</taxon>
        <taxon>Bacillales</taxon>
        <taxon>Paenibacillaceae</taxon>
        <taxon>Paenibacillus</taxon>
    </lineage>
</organism>
<sequence length="293" mass="32361">MYLYRAKVGGHRIRFEVQTEHLKEWIAARFPEDRDELAALPVGSGEAAVEAAGAASESEVVAGMASKEAAAAQAVLYITDFYGSMYDEGPVEIEAEGDTVVYSRKDYRMETSADYSSVRLQVFDDLALKHALINWYSAWLIHRREGLLVHSSCVVDGGKAWMFVGHSGAGKSTAAELSAPRPILSDEATLLLLDADGGVTIHDSPLRSENEERGEADACPLGGIHFLVQAEEVRREPVGKVEALIGLMDKVFYWKHSKPETAKMIAVCREVVQRVPAYELHFQKNDSFWEVIS</sequence>
<dbReference type="Proteomes" id="UP000234789">
    <property type="component" value="Unassembled WGS sequence"/>
</dbReference>
<dbReference type="RefSeq" id="WP_101808729.1">
    <property type="nucleotide sequence ID" value="NZ_NFEZ01000004.1"/>
</dbReference>
<dbReference type="Gene3D" id="3.40.50.300">
    <property type="entry name" value="P-loop containing nucleotide triphosphate hydrolases"/>
    <property type="match status" value="1"/>
</dbReference>
<name>A0A2N5N3B6_9BACL</name>
<reference evidence="1 2" key="1">
    <citation type="submission" date="2017-05" db="EMBL/GenBank/DDBJ databases">
        <title>Functional genome analysis of Paenibacillus pasadenensis strain R16: insights on endophytic life style and antifungal activity.</title>
        <authorList>
            <person name="Passera A."/>
            <person name="Marcolungo L."/>
            <person name="Casati P."/>
            <person name="Brasca M."/>
            <person name="Quaglino F."/>
            <person name="Delledonne M."/>
        </authorList>
    </citation>
    <scope>NUCLEOTIDE SEQUENCE [LARGE SCALE GENOMIC DNA]</scope>
    <source>
        <strain evidence="1 2">R16</strain>
    </source>
</reference>
<comment type="caution">
    <text evidence="1">The sequence shown here is derived from an EMBL/GenBank/DDBJ whole genome shotgun (WGS) entry which is preliminary data.</text>
</comment>